<keyword evidence="3" id="KW-0418">Kinase</keyword>
<dbReference type="EMBL" id="BRYB01000388">
    <property type="protein sequence ID" value="GMI29149.1"/>
    <property type="molecule type" value="Genomic_DNA"/>
</dbReference>
<gene>
    <name evidence="9" type="ORF">TeGR_g11050</name>
</gene>
<evidence type="ECO:0000256" key="6">
    <source>
        <dbReference type="ARBA" id="ARBA00037982"/>
    </source>
</evidence>
<dbReference type="CDD" id="cd00180">
    <property type="entry name" value="PKc"/>
    <property type="match status" value="1"/>
</dbReference>
<protein>
    <recommendedName>
        <fullName evidence="8">Protein kinase domain-containing protein</fullName>
    </recommendedName>
</protein>
<keyword evidence="10" id="KW-1185">Reference proteome</keyword>
<sequence>MQRAIADIAASPVPLLEKLDQLDDLTPPLFIDLSAAWTTRLTEKCRLHASDLNAALAAVSTLTASLIDRGIVADEVFPGSQLASAMATKNSKRDAFLRVLTQARKETASRAPGRMSDLMACREAVAQLTVQSSGAADACRARLDELDEELGSLATWEKASTRFTEALDRILSDGMAEPSTGSLVAVERTRDNLRRQFNDAKNALENKDNSESDVDEARQSFAAAEKAFQDERLRISSLATAHHPHLFLLHPSLRMSDADLGSDGLFVEGRHLDHFSDVTKFAKSRHQIRVATIHGSRCVLKEYDDRGDPKAWRRMRREARLLRLLGEHPHIANIDHVFIHPPHEGTRLAYLQMPFYEGGNLLEWLTSRAPEINVVQSVMAQVADALAFTHNNGVVHADVKLENVLMDAHGVPHLCDFEFSQTQAFTQSTVAGFGTLDYVAPEVRTLGPGEQLQPSADMFSFGICLLFAFCDASQYARDAGGGLTRLQHENADLVELVRSSLQLNPDARPSAVEVTRSAFLDPVRLFERANEQMEAAKEEEDRVEQEARSKAKALREETARVKKQAAATARKLRQEEAAMRKKLEDDEAEAQDRIIAAQAKVDRERRTAERKQRQLEKEELELKEKEKNVKIEKSSLKAERDRVAALKKDAKKDAEEAAAAVKKMEQEKAKLDKIKAEKIRVPNYWTSKDFKSTGFKMEPVEYGDQLLLERVMNTSTWSRNSGQTPYDANPYSHLALAKAWRCENHTLWKKYSGAKDQVRAEVAQLRKKGIASAAVTTAMSRNAGDLKASLDSRVNETYVVHGTHSELIPKLLAAGTNSRYTQRAYFGYGTYFGDDAKTSDHYQSGMDTQLGQFPNLHELIYADHASHPNSGRDQTDKGIHYMLICRLVMGKVSVLKGRSGSVGSTNTDNAQVYVQNGARPLGELSTVPGSNPPIHYHSLFAAKPDGQREIVTFHDENVYPEYLVAYYRTNKVMKEHTHRIWLLKQQVAPLVNMRIREDVQLIIAHTMIWAANCAVAGGFVRDFVINNEPSNDVDVLLTNGVSLESAKRILDTIASKYGGIRVEAPRGKGSTNCAIVSSSSNIWVPIEVDLSDPTKLGKLSPPPGIDTDAGNLMFTRKGIELKIDKRGLPGVTEVIERIKRKEFVYLQDFDDKTMYGSETGGGKCKRRLEKYLERGWTCLTRVPNSVMNQDKFKRFKPLVKPDRKFEKEWWKLK</sequence>
<dbReference type="InterPro" id="IPR000719">
    <property type="entry name" value="Prot_kinase_dom"/>
</dbReference>
<feature type="domain" description="Protein kinase" evidence="8">
    <location>
        <begin position="252"/>
        <end position="520"/>
    </location>
</feature>
<comment type="similarity">
    <text evidence="6">Belongs to the protein kinase superfamily. Ser/Thr protein kinase family. GCN2 subfamily.</text>
</comment>
<dbReference type="Proteomes" id="UP001165060">
    <property type="component" value="Unassembled WGS sequence"/>
</dbReference>
<dbReference type="SUPFAM" id="SSF56112">
    <property type="entry name" value="Protein kinase-like (PK-like)"/>
    <property type="match status" value="1"/>
</dbReference>
<proteinExistence type="inferred from homology"/>
<dbReference type="InterPro" id="IPR011009">
    <property type="entry name" value="Kinase-like_dom_sf"/>
</dbReference>
<evidence type="ECO:0000256" key="1">
    <source>
        <dbReference type="ARBA" id="ARBA00022679"/>
    </source>
</evidence>
<dbReference type="InterPro" id="IPR050339">
    <property type="entry name" value="CC_SR_Kinase"/>
</dbReference>
<keyword evidence="4" id="KW-0067">ATP-binding</keyword>
<evidence type="ECO:0000256" key="5">
    <source>
        <dbReference type="ARBA" id="ARBA00023193"/>
    </source>
</evidence>
<name>A0ABQ6MNJ9_9STRA</name>
<evidence type="ECO:0000256" key="3">
    <source>
        <dbReference type="ARBA" id="ARBA00022777"/>
    </source>
</evidence>
<keyword evidence="7" id="KW-0175">Coiled coil</keyword>
<dbReference type="Gene3D" id="1.10.510.10">
    <property type="entry name" value="Transferase(Phosphotransferase) domain 1"/>
    <property type="match status" value="1"/>
</dbReference>
<dbReference type="SUPFAM" id="SSF56399">
    <property type="entry name" value="ADP-ribosylation"/>
    <property type="match status" value="1"/>
</dbReference>
<dbReference type="PROSITE" id="PS50011">
    <property type="entry name" value="PROTEIN_KINASE_DOM"/>
    <property type="match status" value="1"/>
</dbReference>
<reference evidence="9 10" key="1">
    <citation type="journal article" date="2023" name="Commun. Biol.">
        <title>Genome analysis of Parmales, the sister group of diatoms, reveals the evolutionary specialization of diatoms from phago-mixotrophs to photoautotrophs.</title>
        <authorList>
            <person name="Ban H."/>
            <person name="Sato S."/>
            <person name="Yoshikawa S."/>
            <person name="Yamada K."/>
            <person name="Nakamura Y."/>
            <person name="Ichinomiya M."/>
            <person name="Sato N."/>
            <person name="Blanc-Mathieu R."/>
            <person name="Endo H."/>
            <person name="Kuwata A."/>
            <person name="Ogata H."/>
        </authorList>
    </citation>
    <scope>NUCLEOTIDE SEQUENCE [LARGE SCALE GENOMIC DNA]</scope>
</reference>
<dbReference type="SMART" id="SM00220">
    <property type="entry name" value="S_TKc"/>
    <property type="match status" value="1"/>
</dbReference>
<dbReference type="PROSITE" id="PS00108">
    <property type="entry name" value="PROTEIN_KINASE_ST"/>
    <property type="match status" value="1"/>
</dbReference>
<evidence type="ECO:0000256" key="7">
    <source>
        <dbReference type="SAM" id="Coils"/>
    </source>
</evidence>
<dbReference type="Pfam" id="PF00069">
    <property type="entry name" value="Pkinase"/>
    <property type="match status" value="1"/>
</dbReference>
<accession>A0ABQ6MNJ9</accession>
<dbReference type="PANTHER" id="PTHR11042">
    <property type="entry name" value="EUKARYOTIC TRANSLATION INITIATION FACTOR 2-ALPHA KINASE EIF2-ALPHA KINASE -RELATED"/>
    <property type="match status" value="1"/>
</dbReference>
<keyword evidence="2" id="KW-0547">Nucleotide-binding</keyword>
<dbReference type="InterPro" id="IPR008271">
    <property type="entry name" value="Ser/Thr_kinase_AS"/>
</dbReference>
<evidence type="ECO:0000256" key="2">
    <source>
        <dbReference type="ARBA" id="ARBA00022741"/>
    </source>
</evidence>
<organism evidence="9 10">
    <name type="scientific">Tetraparma gracilis</name>
    <dbReference type="NCBI Taxonomy" id="2962635"/>
    <lineage>
        <taxon>Eukaryota</taxon>
        <taxon>Sar</taxon>
        <taxon>Stramenopiles</taxon>
        <taxon>Ochrophyta</taxon>
        <taxon>Bolidophyceae</taxon>
        <taxon>Parmales</taxon>
        <taxon>Triparmaceae</taxon>
        <taxon>Tetraparma</taxon>
    </lineage>
</organism>
<evidence type="ECO:0000259" key="8">
    <source>
        <dbReference type="PROSITE" id="PS50011"/>
    </source>
</evidence>
<keyword evidence="1" id="KW-0808">Transferase</keyword>
<feature type="coiled-coil region" evidence="7">
    <location>
        <begin position="183"/>
        <end position="227"/>
    </location>
</feature>
<comment type="caution">
    <text evidence="9">The sequence shown here is derived from an EMBL/GenBank/DDBJ whole genome shotgun (WGS) entry which is preliminary data.</text>
</comment>
<feature type="coiled-coil region" evidence="7">
    <location>
        <begin position="526"/>
        <end position="677"/>
    </location>
</feature>
<keyword evidence="5" id="KW-0652">Protein synthesis inhibitor</keyword>
<evidence type="ECO:0000313" key="9">
    <source>
        <dbReference type="EMBL" id="GMI29149.1"/>
    </source>
</evidence>
<dbReference type="Gene3D" id="3.90.228.10">
    <property type="match status" value="1"/>
</dbReference>
<evidence type="ECO:0000256" key="4">
    <source>
        <dbReference type="ARBA" id="ARBA00022840"/>
    </source>
</evidence>
<evidence type="ECO:0000313" key="10">
    <source>
        <dbReference type="Proteomes" id="UP001165060"/>
    </source>
</evidence>